<dbReference type="Gene3D" id="1.10.443.10">
    <property type="entry name" value="Intergrase catalytic core"/>
    <property type="match status" value="1"/>
</dbReference>
<dbReference type="InterPro" id="IPR010998">
    <property type="entry name" value="Integrase_recombinase_N"/>
</dbReference>
<evidence type="ECO:0000259" key="4">
    <source>
        <dbReference type="Pfam" id="PF00589"/>
    </source>
</evidence>
<protein>
    <recommendedName>
        <fullName evidence="4">Tyr recombinase domain-containing protein</fullName>
    </recommendedName>
</protein>
<name>A0AAD8DVZ9_MYTSE</name>
<keyword evidence="2" id="KW-0233">DNA recombination</keyword>
<feature type="region of interest" description="Disordered" evidence="3">
    <location>
        <begin position="252"/>
        <end position="273"/>
    </location>
</feature>
<gene>
    <name evidence="5" type="ORF">PYW07_001501</name>
</gene>
<feature type="domain" description="Tyr recombinase" evidence="4">
    <location>
        <begin position="118"/>
        <end position="251"/>
    </location>
</feature>
<dbReference type="GO" id="GO:0015074">
    <property type="term" value="P:DNA integration"/>
    <property type="evidence" value="ECO:0007669"/>
    <property type="project" value="InterPro"/>
</dbReference>
<dbReference type="SUPFAM" id="SSF47823">
    <property type="entry name" value="lambda integrase-like, N-terminal domain"/>
    <property type="match status" value="1"/>
</dbReference>
<dbReference type="PANTHER" id="PTHR35617:SF3">
    <property type="entry name" value="CORE-BINDING (CB) DOMAIN-CONTAINING PROTEIN"/>
    <property type="match status" value="1"/>
</dbReference>
<reference evidence="5" key="1">
    <citation type="submission" date="2023-03" db="EMBL/GenBank/DDBJ databases">
        <title>Chromosome-level genomes of two armyworms, Mythimna separata and Mythimna loreyi, provide insights into the biosynthesis and reception of sex pheromones.</title>
        <authorList>
            <person name="Zhao H."/>
        </authorList>
    </citation>
    <scope>NUCLEOTIDE SEQUENCE</scope>
    <source>
        <strain evidence="5">BeijingLab</strain>
        <tissue evidence="5">Pupa</tissue>
    </source>
</reference>
<dbReference type="InterPro" id="IPR013762">
    <property type="entry name" value="Integrase-like_cat_sf"/>
</dbReference>
<dbReference type="InterPro" id="IPR011010">
    <property type="entry name" value="DNA_brk_join_enz"/>
</dbReference>
<evidence type="ECO:0000256" key="2">
    <source>
        <dbReference type="ARBA" id="ARBA00023172"/>
    </source>
</evidence>
<accession>A0AAD8DVZ9</accession>
<dbReference type="GO" id="GO:0006310">
    <property type="term" value="P:DNA recombination"/>
    <property type="evidence" value="ECO:0007669"/>
    <property type="project" value="UniProtKB-KW"/>
</dbReference>
<dbReference type="PANTHER" id="PTHR35617">
    <property type="entry name" value="PHAGE_INTEGRASE DOMAIN-CONTAINING PROTEIN"/>
    <property type="match status" value="1"/>
</dbReference>
<evidence type="ECO:0000256" key="1">
    <source>
        <dbReference type="ARBA" id="ARBA00023125"/>
    </source>
</evidence>
<dbReference type="SUPFAM" id="SSF56349">
    <property type="entry name" value="DNA breaking-rejoining enzymes"/>
    <property type="match status" value="1"/>
</dbReference>
<dbReference type="GO" id="GO:0003677">
    <property type="term" value="F:DNA binding"/>
    <property type="evidence" value="ECO:0007669"/>
    <property type="project" value="UniProtKB-KW"/>
</dbReference>
<sequence length="273" mass="30628">MLSSFSKNTLKQYNVTYKIWWEFCQKQSIDPFTPSIPIIMYFLTEQFNLGASYGSLNSHKSALAVIIGSKIGDDDRVKRLLKGFYKIKPPGPKYHTTWDPSKVLNVLKTWTPNTSLNFEKLSKKLVMLLALSTAQRAQTLSLIKIPNITVNHAGVHISITDAIKTSGLGRSQPNLFLPFFEKIEICPASTLRDYINFTQSLRGSNTHLILSLNKPHKPVSPSTISRWIKNTLSVCGIDISIFSGHSTRHASTSTANAKRSVTRYNKANSRLDK</sequence>
<keyword evidence="6" id="KW-1185">Reference proteome</keyword>
<dbReference type="InterPro" id="IPR002104">
    <property type="entry name" value="Integrase_catalytic"/>
</dbReference>
<evidence type="ECO:0000313" key="5">
    <source>
        <dbReference type="EMBL" id="KAJ8727382.1"/>
    </source>
</evidence>
<evidence type="ECO:0000313" key="6">
    <source>
        <dbReference type="Proteomes" id="UP001231518"/>
    </source>
</evidence>
<evidence type="ECO:0000256" key="3">
    <source>
        <dbReference type="SAM" id="MobiDB-lite"/>
    </source>
</evidence>
<comment type="caution">
    <text evidence="5">The sequence shown here is derived from an EMBL/GenBank/DDBJ whole genome shotgun (WGS) entry which is preliminary data.</text>
</comment>
<organism evidence="5 6">
    <name type="scientific">Mythimna separata</name>
    <name type="common">Oriental armyworm</name>
    <name type="synonym">Pseudaletia separata</name>
    <dbReference type="NCBI Taxonomy" id="271217"/>
    <lineage>
        <taxon>Eukaryota</taxon>
        <taxon>Metazoa</taxon>
        <taxon>Ecdysozoa</taxon>
        <taxon>Arthropoda</taxon>
        <taxon>Hexapoda</taxon>
        <taxon>Insecta</taxon>
        <taxon>Pterygota</taxon>
        <taxon>Neoptera</taxon>
        <taxon>Endopterygota</taxon>
        <taxon>Lepidoptera</taxon>
        <taxon>Glossata</taxon>
        <taxon>Ditrysia</taxon>
        <taxon>Noctuoidea</taxon>
        <taxon>Noctuidae</taxon>
        <taxon>Noctuinae</taxon>
        <taxon>Hadenini</taxon>
        <taxon>Mythimna</taxon>
    </lineage>
</organism>
<keyword evidence="1" id="KW-0238">DNA-binding</keyword>
<dbReference type="EMBL" id="JARGEI010000008">
    <property type="protein sequence ID" value="KAJ8727382.1"/>
    <property type="molecule type" value="Genomic_DNA"/>
</dbReference>
<dbReference type="Proteomes" id="UP001231518">
    <property type="component" value="Chromosome 11"/>
</dbReference>
<dbReference type="Pfam" id="PF00589">
    <property type="entry name" value="Phage_integrase"/>
    <property type="match status" value="1"/>
</dbReference>
<proteinExistence type="predicted"/>
<dbReference type="AlphaFoldDB" id="A0AAD8DVZ9"/>
<dbReference type="Gene3D" id="1.10.150.130">
    <property type="match status" value="1"/>
</dbReference>